<dbReference type="RefSeq" id="XP_003057972.1">
    <property type="nucleotide sequence ID" value="XM_003057926.1"/>
</dbReference>
<dbReference type="PANTHER" id="PTHR23050">
    <property type="entry name" value="CALCIUM BINDING PROTEIN"/>
    <property type="match status" value="1"/>
</dbReference>
<evidence type="ECO:0000313" key="5">
    <source>
        <dbReference type="Proteomes" id="UP000001876"/>
    </source>
</evidence>
<dbReference type="PROSITE" id="PS00018">
    <property type="entry name" value="EF_HAND_1"/>
    <property type="match status" value="2"/>
</dbReference>
<feature type="domain" description="EF-hand" evidence="3">
    <location>
        <begin position="41"/>
        <end position="71"/>
    </location>
</feature>
<dbReference type="InterPro" id="IPR050145">
    <property type="entry name" value="Centrin_CML-like"/>
</dbReference>
<name>C1MPK8_MICPC</name>
<dbReference type="InterPro" id="IPR002048">
    <property type="entry name" value="EF_hand_dom"/>
</dbReference>
<dbReference type="KEGG" id="mpp:MICPUCDRAFT_12066"/>
<dbReference type="Pfam" id="PF13499">
    <property type="entry name" value="EF-hand_7"/>
    <property type="match status" value="1"/>
</dbReference>
<feature type="domain" description="EF-hand" evidence="3">
    <location>
        <begin position="5"/>
        <end position="40"/>
    </location>
</feature>
<accession>C1MPK8</accession>
<dbReference type="SUPFAM" id="SSF47473">
    <property type="entry name" value="EF-hand"/>
    <property type="match status" value="1"/>
</dbReference>
<organism evidence="5">
    <name type="scientific">Micromonas pusilla (strain CCMP1545)</name>
    <name type="common">Picoplanktonic green alga</name>
    <dbReference type="NCBI Taxonomy" id="564608"/>
    <lineage>
        <taxon>Eukaryota</taxon>
        <taxon>Viridiplantae</taxon>
        <taxon>Chlorophyta</taxon>
        <taxon>Mamiellophyceae</taxon>
        <taxon>Mamiellales</taxon>
        <taxon>Mamiellaceae</taxon>
        <taxon>Micromonas</taxon>
    </lineage>
</organism>
<dbReference type="AlphaFoldDB" id="C1MPK8"/>
<dbReference type="CDD" id="cd00051">
    <property type="entry name" value="EFh"/>
    <property type="match status" value="1"/>
</dbReference>
<keyword evidence="1" id="KW-0677">Repeat</keyword>
<dbReference type="InterPro" id="IPR011992">
    <property type="entry name" value="EF-hand-dom_pair"/>
</dbReference>
<protein>
    <submittedName>
        <fullName evidence="4">Predicted protein</fullName>
    </submittedName>
</protein>
<feature type="non-terminal residue" evidence="4">
    <location>
        <position position="1"/>
    </location>
</feature>
<dbReference type="eggNOG" id="KOG0027">
    <property type="taxonomic scope" value="Eukaryota"/>
</dbReference>
<proteinExistence type="predicted"/>
<keyword evidence="2" id="KW-0106">Calcium</keyword>
<dbReference type="EMBL" id="GG663738">
    <property type="protein sequence ID" value="EEH57923.1"/>
    <property type="molecule type" value="Genomic_DNA"/>
</dbReference>
<dbReference type="GO" id="GO:0005509">
    <property type="term" value="F:calcium ion binding"/>
    <property type="evidence" value="ECO:0007669"/>
    <property type="project" value="InterPro"/>
</dbReference>
<evidence type="ECO:0000259" key="3">
    <source>
        <dbReference type="PROSITE" id="PS50222"/>
    </source>
</evidence>
<dbReference type="Proteomes" id="UP000001876">
    <property type="component" value="Unassembled WGS sequence"/>
</dbReference>
<dbReference type="STRING" id="564608.C1MPK8"/>
<sequence length="71" mass="7695">GGAEITEAEVREAFAAFDEDGDGLLDARDVKSFFEALGQTVSTREASEMLRTVDGDGDGRVNFEEFFDLAT</sequence>
<feature type="non-terminal residue" evidence="4">
    <location>
        <position position="71"/>
    </location>
</feature>
<keyword evidence="5" id="KW-1185">Reference proteome</keyword>
<evidence type="ECO:0000313" key="4">
    <source>
        <dbReference type="EMBL" id="EEH57923.1"/>
    </source>
</evidence>
<dbReference type="InterPro" id="IPR018247">
    <property type="entry name" value="EF_Hand_1_Ca_BS"/>
</dbReference>
<dbReference type="Gene3D" id="1.10.238.10">
    <property type="entry name" value="EF-hand"/>
    <property type="match status" value="1"/>
</dbReference>
<dbReference type="FunFam" id="1.10.238.10:FF:000001">
    <property type="entry name" value="Calmodulin 1"/>
    <property type="match status" value="1"/>
</dbReference>
<evidence type="ECO:0000256" key="2">
    <source>
        <dbReference type="ARBA" id="ARBA00022837"/>
    </source>
</evidence>
<gene>
    <name evidence="4" type="ORF">MICPUCDRAFT_12066</name>
</gene>
<evidence type="ECO:0000256" key="1">
    <source>
        <dbReference type="ARBA" id="ARBA00022737"/>
    </source>
</evidence>
<dbReference type="PROSITE" id="PS50222">
    <property type="entry name" value="EF_HAND_2"/>
    <property type="match status" value="2"/>
</dbReference>
<dbReference type="OrthoDB" id="26525at2759"/>
<dbReference type="SMART" id="SM00054">
    <property type="entry name" value="EFh"/>
    <property type="match status" value="2"/>
</dbReference>
<dbReference type="GeneID" id="9683082"/>
<reference evidence="4 5" key="1">
    <citation type="journal article" date="2009" name="Science">
        <title>Green evolution and dynamic adaptations revealed by genomes of the marine picoeukaryotes Micromonas.</title>
        <authorList>
            <person name="Worden A.Z."/>
            <person name="Lee J.H."/>
            <person name="Mock T."/>
            <person name="Rouze P."/>
            <person name="Simmons M.P."/>
            <person name="Aerts A.L."/>
            <person name="Allen A.E."/>
            <person name="Cuvelier M.L."/>
            <person name="Derelle E."/>
            <person name="Everett M.V."/>
            <person name="Foulon E."/>
            <person name="Grimwood J."/>
            <person name="Gundlach H."/>
            <person name="Henrissat B."/>
            <person name="Napoli C."/>
            <person name="McDonald S.M."/>
            <person name="Parker M.S."/>
            <person name="Rombauts S."/>
            <person name="Salamov A."/>
            <person name="Von Dassow P."/>
            <person name="Badger J.H."/>
            <person name="Coutinho P.M."/>
            <person name="Demir E."/>
            <person name="Dubchak I."/>
            <person name="Gentemann C."/>
            <person name="Eikrem W."/>
            <person name="Gready J.E."/>
            <person name="John U."/>
            <person name="Lanier W."/>
            <person name="Lindquist E.A."/>
            <person name="Lucas S."/>
            <person name="Mayer K.F."/>
            <person name="Moreau H."/>
            <person name="Not F."/>
            <person name="Otillar R."/>
            <person name="Panaud O."/>
            <person name="Pangilinan J."/>
            <person name="Paulsen I."/>
            <person name="Piegu B."/>
            <person name="Poliakov A."/>
            <person name="Robbens S."/>
            <person name="Schmutz J."/>
            <person name="Toulza E."/>
            <person name="Wyss T."/>
            <person name="Zelensky A."/>
            <person name="Zhou K."/>
            <person name="Armbrust E.V."/>
            <person name="Bhattacharya D."/>
            <person name="Goodenough U.W."/>
            <person name="Van de Peer Y."/>
            <person name="Grigoriev I.V."/>
        </authorList>
    </citation>
    <scope>NUCLEOTIDE SEQUENCE [LARGE SCALE GENOMIC DNA]</scope>
    <source>
        <strain evidence="4 5">CCMP1545</strain>
    </source>
</reference>
<dbReference type="OMA" id="DGHITMN"/>